<sequence>MKIQARDDTDSRTTKTAPRMKAVSRSFRVAKQLSRAAGLAAAVPAQAREEAKDQDSLSFSSKSDKQKQRHSVTHQPLGKPQPPLSKAYTPTVPHSPIPLLGMYNHVVTMQ</sequence>
<dbReference type="GeneID" id="19112095"/>
<feature type="region of interest" description="Disordered" evidence="1">
    <location>
        <begin position="40"/>
        <end position="99"/>
    </location>
</feature>
<dbReference type="KEGG" id="bcom:BAUCODRAFT_333348"/>
<organism evidence="2 3">
    <name type="scientific">Baudoinia panamericana (strain UAMH 10762)</name>
    <name type="common">Angels' share fungus</name>
    <name type="synonym">Baudoinia compniacensis (strain UAMH 10762)</name>
    <dbReference type="NCBI Taxonomy" id="717646"/>
    <lineage>
        <taxon>Eukaryota</taxon>
        <taxon>Fungi</taxon>
        <taxon>Dikarya</taxon>
        <taxon>Ascomycota</taxon>
        <taxon>Pezizomycotina</taxon>
        <taxon>Dothideomycetes</taxon>
        <taxon>Dothideomycetidae</taxon>
        <taxon>Mycosphaerellales</taxon>
        <taxon>Teratosphaeriaceae</taxon>
        <taxon>Baudoinia</taxon>
    </lineage>
</organism>
<dbReference type="RefSeq" id="XP_007681954.1">
    <property type="nucleotide sequence ID" value="XM_007683764.1"/>
</dbReference>
<protein>
    <submittedName>
        <fullName evidence="2">Uncharacterized protein</fullName>
    </submittedName>
</protein>
<dbReference type="AlphaFoldDB" id="M2M3E1"/>
<name>M2M3E1_BAUPA</name>
<dbReference type="EMBL" id="KB445565">
    <property type="protein sequence ID" value="EMC91041.1"/>
    <property type="molecule type" value="Genomic_DNA"/>
</dbReference>
<evidence type="ECO:0000313" key="2">
    <source>
        <dbReference type="EMBL" id="EMC91041.1"/>
    </source>
</evidence>
<gene>
    <name evidence="2" type="ORF">BAUCODRAFT_333348</name>
</gene>
<evidence type="ECO:0000313" key="3">
    <source>
        <dbReference type="Proteomes" id="UP000011761"/>
    </source>
</evidence>
<feature type="region of interest" description="Disordered" evidence="1">
    <location>
        <begin position="1"/>
        <end position="27"/>
    </location>
</feature>
<dbReference type="Proteomes" id="UP000011761">
    <property type="component" value="Unassembled WGS sequence"/>
</dbReference>
<evidence type="ECO:0000256" key="1">
    <source>
        <dbReference type="SAM" id="MobiDB-lite"/>
    </source>
</evidence>
<proteinExistence type="predicted"/>
<feature type="compositionally biased region" description="Basic and acidic residues" evidence="1">
    <location>
        <begin position="1"/>
        <end position="13"/>
    </location>
</feature>
<accession>M2M3E1</accession>
<reference evidence="2 3" key="1">
    <citation type="journal article" date="2012" name="PLoS Pathog.">
        <title>Diverse lifestyles and strategies of plant pathogenesis encoded in the genomes of eighteen Dothideomycetes fungi.</title>
        <authorList>
            <person name="Ohm R.A."/>
            <person name="Feau N."/>
            <person name="Henrissat B."/>
            <person name="Schoch C.L."/>
            <person name="Horwitz B.A."/>
            <person name="Barry K.W."/>
            <person name="Condon B.J."/>
            <person name="Copeland A.C."/>
            <person name="Dhillon B."/>
            <person name="Glaser F."/>
            <person name="Hesse C.N."/>
            <person name="Kosti I."/>
            <person name="LaButti K."/>
            <person name="Lindquist E.A."/>
            <person name="Lucas S."/>
            <person name="Salamov A.A."/>
            <person name="Bradshaw R.E."/>
            <person name="Ciuffetti L."/>
            <person name="Hamelin R.C."/>
            <person name="Kema G.H.J."/>
            <person name="Lawrence C."/>
            <person name="Scott J.A."/>
            <person name="Spatafora J.W."/>
            <person name="Turgeon B.G."/>
            <person name="de Wit P.J.G.M."/>
            <person name="Zhong S."/>
            <person name="Goodwin S.B."/>
            <person name="Grigoriev I.V."/>
        </authorList>
    </citation>
    <scope>NUCLEOTIDE SEQUENCE [LARGE SCALE GENOMIC DNA]</scope>
    <source>
        <strain evidence="2 3">UAMH 10762</strain>
    </source>
</reference>
<keyword evidence="3" id="KW-1185">Reference proteome</keyword>
<dbReference type="HOGENOM" id="CLU_2170601_0_0_1"/>